<dbReference type="Proteomes" id="UP001162029">
    <property type="component" value="Unassembled WGS sequence"/>
</dbReference>
<evidence type="ECO:0000256" key="4">
    <source>
        <dbReference type="ARBA" id="ARBA00022630"/>
    </source>
</evidence>
<dbReference type="Gene3D" id="3.20.20.220">
    <property type="match status" value="1"/>
</dbReference>
<keyword evidence="6" id="KW-0560">Oxidoreductase</keyword>
<reference evidence="7" key="1">
    <citation type="submission" date="2022-12" db="EMBL/GenBank/DDBJ databases">
        <authorList>
            <person name="Webb A."/>
        </authorList>
    </citation>
    <scope>NUCLEOTIDE SEQUENCE</scope>
    <source>
        <strain evidence="7">Pd1</strain>
    </source>
</reference>
<keyword evidence="8" id="KW-1185">Reference proteome</keyword>
<dbReference type="PANTHER" id="PTHR45754">
    <property type="entry name" value="METHYLENETETRAHYDROFOLATE REDUCTASE"/>
    <property type="match status" value="1"/>
</dbReference>
<name>A0AAV0U5V9_9STRA</name>
<comment type="similarity">
    <text evidence="3">Belongs to the methylenetetrahydrofolate reductase family.</text>
</comment>
<dbReference type="EMBL" id="CANTFM010000950">
    <property type="protein sequence ID" value="CAI5732305.1"/>
    <property type="molecule type" value="Genomic_DNA"/>
</dbReference>
<keyword evidence="4" id="KW-0285">Flavoprotein</keyword>
<dbReference type="GO" id="GO:0071949">
    <property type="term" value="F:FAD binding"/>
    <property type="evidence" value="ECO:0007669"/>
    <property type="project" value="TreeGrafter"/>
</dbReference>
<evidence type="ECO:0000256" key="6">
    <source>
        <dbReference type="ARBA" id="ARBA00023002"/>
    </source>
</evidence>
<keyword evidence="5" id="KW-0274">FAD</keyword>
<comment type="caution">
    <text evidence="7">The sequence shown here is derived from an EMBL/GenBank/DDBJ whole genome shotgun (WGS) entry which is preliminary data.</text>
</comment>
<comment type="pathway">
    <text evidence="2">One-carbon metabolism; tetrahydrofolate interconversion.</text>
</comment>
<dbReference type="GO" id="GO:0004489">
    <property type="term" value="F:methylenetetrahydrofolate reductase [NAD(P)H] activity"/>
    <property type="evidence" value="ECO:0007669"/>
    <property type="project" value="InterPro"/>
</dbReference>
<evidence type="ECO:0008006" key="9">
    <source>
        <dbReference type="Google" id="ProtNLM"/>
    </source>
</evidence>
<dbReference type="SUPFAM" id="SSF51730">
    <property type="entry name" value="FAD-linked oxidoreductase"/>
    <property type="match status" value="1"/>
</dbReference>
<dbReference type="Pfam" id="PF02219">
    <property type="entry name" value="MTHFR"/>
    <property type="match status" value="1"/>
</dbReference>
<evidence type="ECO:0000256" key="3">
    <source>
        <dbReference type="ARBA" id="ARBA00006743"/>
    </source>
</evidence>
<evidence type="ECO:0000256" key="5">
    <source>
        <dbReference type="ARBA" id="ARBA00022827"/>
    </source>
</evidence>
<dbReference type="GO" id="GO:0035999">
    <property type="term" value="P:tetrahydrofolate interconversion"/>
    <property type="evidence" value="ECO:0007669"/>
    <property type="project" value="TreeGrafter"/>
</dbReference>
<evidence type="ECO:0000256" key="1">
    <source>
        <dbReference type="ARBA" id="ARBA00001974"/>
    </source>
</evidence>
<dbReference type="AlphaFoldDB" id="A0AAV0U5V9"/>
<proteinExistence type="inferred from homology"/>
<protein>
    <recommendedName>
        <fullName evidence="9">Methylenetetrahydrofolate reductase (NAD(P)H)</fullName>
    </recommendedName>
</protein>
<accession>A0AAV0U5V9</accession>
<dbReference type="InterPro" id="IPR003171">
    <property type="entry name" value="Mehydrof_redctse-like"/>
</dbReference>
<gene>
    <name evidence="7" type="ORF">PDE001_LOCUS5065</name>
</gene>
<comment type="cofactor">
    <cofactor evidence="1">
        <name>FAD</name>
        <dbReference type="ChEBI" id="CHEBI:57692"/>
    </cofactor>
</comment>
<dbReference type="InterPro" id="IPR029041">
    <property type="entry name" value="FAD-linked_oxidoreductase-like"/>
</dbReference>
<evidence type="ECO:0000313" key="7">
    <source>
        <dbReference type="EMBL" id="CAI5732305.1"/>
    </source>
</evidence>
<dbReference type="GO" id="GO:0009086">
    <property type="term" value="P:methionine biosynthetic process"/>
    <property type="evidence" value="ECO:0007669"/>
    <property type="project" value="TreeGrafter"/>
</dbReference>
<sequence length="215" mass="23491">MGKIIESIHSVYSGACGRYVCTSNGFSFEFFPAPRRNAGVFNLRRAWKEWVNAAADVRDAHAGVPLLKTRAVVTHRSNASSRMRVPSGVTTFSNSPGDPPIGPSCWAPVEGGMSNAMNVANFIREELGDYFCIAPCPGICRSTPGRGTTRTCRRSNEARGLDLQRLKAKQNAGADFIITQFFFDVNNMIQWIADCKDAATTVTQVLDDLQLLPAL</sequence>
<evidence type="ECO:0000313" key="8">
    <source>
        <dbReference type="Proteomes" id="UP001162029"/>
    </source>
</evidence>
<organism evidence="7 8">
    <name type="scientific">Peronospora destructor</name>
    <dbReference type="NCBI Taxonomy" id="86335"/>
    <lineage>
        <taxon>Eukaryota</taxon>
        <taxon>Sar</taxon>
        <taxon>Stramenopiles</taxon>
        <taxon>Oomycota</taxon>
        <taxon>Peronosporomycetes</taxon>
        <taxon>Peronosporales</taxon>
        <taxon>Peronosporaceae</taxon>
        <taxon>Peronospora</taxon>
    </lineage>
</organism>
<dbReference type="GO" id="GO:0005829">
    <property type="term" value="C:cytosol"/>
    <property type="evidence" value="ECO:0007669"/>
    <property type="project" value="TreeGrafter"/>
</dbReference>
<dbReference type="PANTHER" id="PTHR45754:SF3">
    <property type="entry name" value="METHYLENETETRAHYDROFOLATE REDUCTASE (NADPH)"/>
    <property type="match status" value="1"/>
</dbReference>
<evidence type="ECO:0000256" key="2">
    <source>
        <dbReference type="ARBA" id="ARBA00004777"/>
    </source>
</evidence>